<evidence type="ECO:0000313" key="1">
    <source>
        <dbReference type="EMBL" id="KAF2131158.1"/>
    </source>
</evidence>
<dbReference type="GeneID" id="54405319"/>
<protein>
    <submittedName>
        <fullName evidence="1">Uncharacterized protein</fullName>
    </submittedName>
</protein>
<dbReference type="PANTHER" id="PTHR38797:SF4">
    <property type="entry name" value="NUCLEAR PORE COMPLEX PROTEIN NUP85"/>
    <property type="match status" value="1"/>
</dbReference>
<dbReference type="PANTHER" id="PTHR38797">
    <property type="entry name" value="NUCLEAR PORE COMPLEX PROTEIN NUP85-RELATED"/>
    <property type="match status" value="1"/>
</dbReference>
<dbReference type="InterPro" id="IPR053204">
    <property type="entry name" value="Oxopyrrolidines_Biosynth-assoc"/>
</dbReference>
<gene>
    <name evidence="1" type="ORF">P153DRAFT_313563</name>
</gene>
<accession>A0A6A6AJ79</accession>
<dbReference type="EMBL" id="ML977503">
    <property type="protein sequence ID" value="KAF2131158.1"/>
    <property type="molecule type" value="Genomic_DNA"/>
</dbReference>
<dbReference type="OrthoDB" id="3350591at2759"/>
<name>A0A6A6AJ79_9PLEO</name>
<dbReference type="RefSeq" id="XP_033525545.1">
    <property type="nucleotide sequence ID" value="XM_033664887.1"/>
</dbReference>
<dbReference type="Proteomes" id="UP000799771">
    <property type="component" value="Unassembled WGS sequence"/>
</dbReference>
<dbReference type="InterPro" id="IPR022085">
    <property type="entry name" value="OpdG"/>
</dbReference>
<dbReference type="AlphaFoldDB" id="A0A6A6AJ79"/>
<sequence>MSNREKQDSKIKDVVAGQQDDSVKIDQIAKIRGSFGPEDKSIYYPTIQKYVNEEVDLAEATHKLCDPIDKKISESRLDDVNFWDLWYSIIHSARRTTFHDTDKHVKVIDLVGAFKNHSIPGNEKYNYLYSSLTDFGMACREVLNDNPTASADEGSVSQIEIDAWANVNMFFARITLKDIQDLSLYAIWMMREALEEVKQDDERTTAAQKLDMSVPAAAMWIFGMGKALFHKEKDLTPSNSLEGNPARGGELWKGKGEFSKKRWALWKDRFAEIGKMKDVSERTSGLARDAVEVMERAETFELVTQDSDDEPEF</sequence>
<proteinExistence type="predicted"/>
<reference evidence="1" key="1">
    <citation type="journal article" date="2020" name="Stud. Mycol.">
        <title>101 Dothideomycetes genomes: a test case for predicting lifestyles and emergence of pathogens.</title>
        <authorList>
            <person name="Haridas S."/>
            <person name="Albert R."/>
            <person name="Binder M."/>
            <person name="Bloem J."/>
            <person name="Labutti K."/>
            <person name="Salamov A."/>
            <person name="Andreopoulos B."/>
            <person name="Baker S."/>
            <person name="Barry K."/>
            <person name="Bills G."/>
            <person name="Bluhm B."/>
            <person name="Cannon C."/>
            <person name="Castanera R."/>
            <person name="Culley D."/>
            <person name="Daum C."/>
            <person name="Ezra D."/>
            <person name="Gonzalez J."/>
            <person name="Henrissat B."/>
            <person name="Kuo A."/>
            <person name="Liang C."/>
            <person name="Lipzen A."/>
            <person name="Lutzoni F."/>
            <person name="Magnuson J."/>
            <person name="Mondo S."/>
            <person name="Nolan M."/>
            <person name="Ohm R."/>
            <person name="Pangilinan J."/>
            <person name="Park H.-J."/>
            <person name="Ramirez L."/>
            <person name="Alfaro M."/>
            <person name="Sun H."/>
            <person name="Tritt A."/>
            <person name="Yoshinaga Y."/>
            <person name="Zwiers L.-H."/>
            <person name="Turgeon B."/>
            <person name="Goodwin S."/>
            <person name="Spatafora J."/>
            <person name="Crous P."/>
            <person name="Grigoriev I."/>
        </authorList>
    </citation>
    <scope>NUCLEOTIDE SEQUENCE</scope>
    <source>
        <strain evidence="1">CBS 119687</strain>
    </source>
</reference>
<keyword evidence="2" id="KW-1185">Reference proteome</keyword>
<evidence type="ECO:0000313" key="2">
    <source>
        <dbReference type="Proteomes" id="UP000799771"/>
    </source>
</evidence>
<dbReference type="Pfam" id="PF12311">
    <property type="entry name" value="DUF3632"/>
    <property type="match status" value="1"/>
</dbReference>
<organism evidence="1 2">
    <name type="scientific">Dothidotthia symphoricarpi CBS 119687</name>
    <dbReference type="NCBI Taxonomy" id="1392245"/>
    <lineage>
        <taxon>Eukaryota</taxon>
        <taxon>Fungi</taxon>
        <taxon>Dikarya</taxon>
        <taxon>Ascomycota</taxon>
        <taxon>Pezizomycotina</taxon>
        <taxon>Dothideomycetes</taxon>
        <taxon>Pleosporomycetidae</taxon>
        <taxon>Pleosporales</taxon>
        <taxon>Dothidotthiaceae</taxon>
        <taxon>Dothidotthia</taxon>
    </lineage>
</organism>